<sequence>MRKYIWPRSSSDSGETMSILRTTPCEHGLLSTWFGLAERISPAATGRPYSSTRPLRWTILIRSSAPQGSTQARQHLKLLPIV</sequence>
<dbReference type="Gramene" id="TuG1812G0100001260.01.T01">
    <property type="protein sequence ID" value="TuG1812G0100001260.01.T01.cds308208"/>
    <property type="gene ID" value="TuG1812G0100001260.01"/>
</dbReference>
<keyword evidence="2" id="KW-1185">Reference proteome</keyword>
<gene>
    <name evidence="1" type="primary">LOC125515012</name>
</gene>
<dbReference type="AlphaFoldDB" id="A0A8R7NZ58"/>
<name>A0A8R7NZ58_TRIUA</name>
<protein>
    <submittedName>
        <fullName evidence="1">Uncharacterized protein</fullName>
    </submittedName>
</protein>
<reference evidence="1" key="3">
    <citation type="submission" date="2022-06" db="UniProtKB">
        <authorList>
            <consortium name="EnsemblPlants"/>
        </authorList>
    </citation>
    <scope>IDENTIFICATION</scope>
</reference>
<proteinExistence type="predicted"/>
<evidence type="ECO:0000313" key="2">
    <source>
        <dbReference type="Proteomes" id="UP000015106"/>
    </source>
</evidence>
<reference evidence="1" key="2">
    <citation type="submission" date="2018-03" db="EMBL/GenBank/DDBJ databases">
        <title>The Triticum urartu genome reveals the dynamic nature of wheat genome evolution.</title>
        <authorList>
            <person name="Ling H."/>
            <person name="Ma B."/>
            <person name="Shi X."/>
            <person name="Liu H."/>
            <person name="Dong L."/>
            <person name="Sun H."/>
            <person name="Cao Y."/>
            <person name="Gao Q."/>
            <person name="Zheng S."/>
            <person name="Li Y."/>
            <person name="Yu Y."/>
            <person name="Du H."/>
            <person name="Qi M."/>
            <person name="Li Y."/>
            <person name="Yu H."/>
            <person name="Cui Y."/>
            <person name="Wang N."/>
            <person name="Chen C."/>
            <person name="Wu H."/>
            <person name="Zhao Y."/>
            <person name="Zhang J."/>
            <person name="Li Y."/>
            <person name="Zhou W."/>
            <person name="Zhang B."/>
            <person name="Hu W."/>
            <person name="Eijk M."/>
            <person name="Tang J."/>
            <person name="Witsenboer H."/>
            <person name="Zhao S."/>
            <person name="Li Z."/>
            <person name="Zhang A."/>
            <person name="Wang D."/>
            <person name="Liang C."/>
        </authorList>
    </citation>
    <scope>NUCLEOTIDE SEQUENCE [LARGE SCALE GENOMIC DNA]</scope>
    <source>
        <strain evidence="1">cv. G1812</strain>
    </source>
</reference>
<reference evidence="2" key="1">
    <citation type="journal article" date="2013" name="Nature">
        <title>Draft genome of the wheat A-genome progenitor Triticum urartu.</title>
        <authorList>
            <person name="Ling H.Q."/>
            <person name="Zhao S."/>
            <person name="Liu D."/>
            <person name="Wang J."/>
            <person name="Sun H."/>
            <person name="Zhang C."/>
            <person name="Fan H."/>
            <person name="Li D."/>
            <person name="Dong L."/>
            <person name="Tao Y."/>
            <person name="Gao C."/>
            <person name="Wu H."/>
            <person name="Li Y."/>
            <person name="Cui Y."/>
            <person name="Guo X."/>
            <person name="Zheng S."/>
            <person name="Wang B."/>
            <person name="Yu K."/>
            <person name="Liang Q."/>
            <person name="Yang W."/>
            <person name="Lou X."/>
            <person name="Chen J."/>
            <person name="Feng M."/>
            <person name="Jian J."/>
            <person name="Zhang X."/>
            <person name="Luo G."/>
            <person name="Jiang Y."/>
            <person name="Liu J."/>
            <person name="Wang Z."/>
            <person name="Sha Y."/>
            <person name="Zhang B."/>
            <person name="Wu H."/>
            <person name="Tang D."/>
            <person name="Shen Q."/>
            <person name="Xue P."/>
            <person name="Zou S."/>
            <person name="Wang X."/>
            <person name="Liu X."/>
            <person name="Wang F."/>
            <person name="Yang Y."/>
            <person name="An X."/>
            <person name="Dong Z."/>
            <person name="Zhang K."/>
            <person name="Zhang X."/>
            <person name="Luo M.C."/>
            <person name="Dvorak J."/>
            <person name="Tong Y."/>
            <person name="Wang J."/>
            <person name="Yang H."/>
            <person name="Li Z."/>
            <person name="Wang D."/>
            <person name="Zhang A."/>
            <person name="Wang J."/>
        </authorList>
    </citation>
    <scope>NUCLEOTIDE SEQUENCE</scope>
    <source>
        <strain evidence="2">cv. G1812</strain>
    </source>
</reference>
<evidence type="ECO:0000313" key="1">
    <source>
        <dbReference type="EnsemblPlants" id="TuG1812G0100001260.01.T01.cds308208"/>
    </source>
</evidence>
<organism evidence="1 2">
    <name type="scientific">Triticum urartu</name>
    <name type="common">Red wild einkorn</name>
    <name type="synonym">Crithodium urartu</name>
    <dbReference type="NCBI Taxonomy" id="4572"/>
    <lineage>
        <taxon>Eukaryota</taxon>
        <taxon>Viridiplantae</taxon>
        <taxon>Streptophyta</taxon>
        <taxon>Embryophyta</taxon>
        <taxon>Tracheophyta</taxon>
        <taxon>Spermatophyta</taxon>
        <taxon>Magnoliopsida</taxon>
        <taxon>Liliopsida</taxon>
        <taxon>Poales</taxon>
        <taxon>Poaceae</taxon>
        <taxon>BOP clade</taxon>
        <taxon>Pooideae</taxon>
        <taxon>Triticodae</taxon>
        <taxon>Triticeae</taxon>
        <taxon>Triticinae</taxon>
        <taxon>Triticum</taxon>
    </lineage>
</organism>
<dbReference type="Proteomes" id="UP000015106">
    <property type="component" value="Chromosome 1"/>
</dbReference>
<dbReference type="EnsemblPlants" id="TuG1812G0100001260.01.T01">
    <property type="protein sequence ID" value="TuG1812G0100001260.01.T01.cds308208"/>
    <property type="gene ID" value="TuG1812G0100001260.01"/>
</dbReference>
<accession>A0A8R7NZ58</accession>